<reference evidence="2" key="2">
    <citation type="submission" date="2010-04" db="EMBL/GenBank/DDBJ databases">
        <title>Genome sequence of Salinibacter ruber M8.</title>
        <authorList>
            <consortium name="Genoscope"/>
        </authorList>
    </citation>
    <scope>NUCLEOTIDE SEQUENCE [LARGE SCALE GENOMIC DNA]</scope>
    <source>
        <strain evidence="2">M8</strain>
    </source>
</reference>
<sequence>MNKALAEGKARSYPFKYIQIDSEPVQKDLLDPKEID</sequence>
<proteinExistence type="predicted"/>
<dbReference type="KEGG" id="srm:SRM_00784"/>
<dbReference type="Proteomes" id="UP000000933">
    <property type="component" value="Chromosome"/>
</dbReference>
<accession>D5H6Q0</accession>
<dbReference type="AlphaFoldDB" id="D5H6Q0"/>
<evidence type="ECO:0000313" key="2">
    <source>
        <dbReference type="Proteomes" id="UP000000933"/>
    </source>
</evidence>
<dbReference type="HOGENOM" id="CLU_3358387_0_0_10"/>
<organism evidence="1 2">
    <name type="scientific">Salinibacter ruber (strain M8)</name>
    <dbReference type="NCBI Taxonomy" id="761659"/>
    <lineage>
        <taxon>Bacteria</taxon>
        <taxon>Pseudomonadati</taxon>
        <taxon>Rhodothermota</taxon>
        <taxon>Rhodothermia</taxon>
        <taxon>Rhodothermales</taxon>
        <taxon>Salinibacteraceae</taxon>
        <taxon>Salinibacter</taxon>
    </lineage>
</organism>
<evidence type="ECO:0000313" key="1">
    <source>
        <dbReference type="EMBL" id="CBH23705.1"/>
    </source>
</evidence>
<gene>
    <name evidence="1" type="ordered locus">SRM_00784</name>
</gene>
<name>D5H6Q0_SALRM</name>
<protein>
    <submittedName>
        <fullName evidence="1">Uncharacterized protein</fullName>
    </submittedName>
</protein>
<reference evidence="1 2" key="1">
    <citation type="journal article" date="2010" name="ISME J.">
        <title>Fine-scale evolution: genomic, phenotypic and ecological differentiation in two coexisting Salinibacter ruber strains.</title>
        <authorList>
            <person name="Pena A."/>
            <person name="Teeling H."/>
            <person name="Huerta-Cepas J."/>
            <person name="Santos F."/>
            <person name="Yarza P."/>
            <person name="Brito-Echeverria J."/>
            <person name="Lucio M."/>
            <person name="Schmitt-Kopplin P."/>
            <person name="Meseguer I."/>
            <person name="Schenowitz C."/>
            <person name="Dossat C."/>
            <person name="Barbe V."/>
            <person name="Dopazo J."/>
            <person name="Rossello-Mora R."/>
            <person name="Schuler M."/>
            <person name="Glockner F.O."/>
            <person name="Amann R."/>
            <person name="Gabaldon T."/>
            <person name="Anton J."/>
        </authorList>
    </citation>
    <scope>NUCLEOTIDE SEQUENCE [LARGE SCALE GENOMIC DNA]</scope>
    <source>
        <strain evidence="1 2">M8</strain>
    </source>
</reference>
<dbReference type="EMBL" id="FP565814">
    <property type="protein sequence ID" value="CBH23705.1"/>
    <property type="molecule type" value="Genomic_DNA"/>
</dbReference>